<dbReference type="Proteomes" id="UP001193680">
    <property type="component" value="Unassembled WGS sequence"/>
</dbReference>
<proteinExistence type="predicted"/>
<reference evidence="2 3" key="1">
    <citation type="submission" date="2020-11" db="EMBL/GenBank/DDBJ databases">
        <title>Sulfur oxidizing isolate from Hospital Hole Sinkhole.</title>
        <authorList>
            <person name="Scott K.M."/>
        </authorList>
    </citation>
    <scope>NUCLEOTIDE SEQUENCE [LARGE SCALE GENOMIC DNA]</scope>
    <source>
        <strain evidence="2 3">HH1</strain>
    </source>
</reference>
<dbReference type="PANTHER" id="PTHR38568">
    <property type="entry name" value="DUF445 DOMAIN-CONTAINING PROTEIN-RELATED"/>
    <property type="match status" value="1"/>
</dbReference>
<keyword evidence="1" id="KW-0472">Membrane</keyword>
<evidence type="ECO:0000256" key="1">
    <source>
        <dbReference type="SAM" id="Phobius"/>
    </source>
</evidence>
<name>A0ABS0BVR9_9GAMM</name>
<feature type="transmembrane region" description="Helical" evidence="1">
    <location>
        <begin position="212"/>
        <end position="234"/>
    </location>
</feature>
<keyword evidence="1" id="KW-0812">Transmembrane</keyword>
<keyword evidence="1" id="KW-1133">Transmembrane helix</keyword>
<evidence type="ECO:0000313" key="3">
    <source>
        <dbReference type="Proteomes" id="UP001193680"/>
    </source>
</evidence>
<feature type="transmembrane region" description="Helical" evidence="1">
    <location>
        <begin position="26"/>
        <end position="49"/>
    </location>
</feature>
<organism evidence="2 3">
    <name type="scientific">Thiomicrorhabdus heinhorstiae</name>
    <dbReference type="NCBI Taxonomy" id="2748010"/>
    <lineage>
        <taxon>Bacteria</taxon>
        <taxon>Pseudomonadati</taxon>
        <taxon>Pseudomonadota</taxon>
        <taxon>Gammaproteobacteria</taxon>
        <taxon>Thiotrichales</taxon>
        <taxon>Piscirickettsiaceae</taxon>
        <taxon>Thiomicrorhabdus</taxon>
    </lineage>
</organism>
<comment type="caution">
    <text evidence="2">The sequence shown here is derived from an EMBL/GenBank/DDBJ whole genome shotgun (WGS) entry which is preliminary data.</text>
</comment>
<gene>
    <name evidence="2" type="ORF">H8792_006180</name>
</gene>
<evidence type="ECO:0000313" key="2">
    <source>
        <dbReference type="EMBL" id="MBF6057926.1"/>
    </source>
</evidence>
<accession>A0ABS0BVR9</accession>
<sequence>MRNTSFLVTFVALSLAVVGLVIDLKWLWLVGLFALSGAVTNWLAIHMLFEKVPGLIGSGVISARFAEFKAAIKNLMMEQFFNEDNIDRFVAQSKHRPSFNLQPVIESVDLTPAFDRLTQVIMESSFGSVLSMFGGADALQPLKEPFIKNMQASLIEMTEDERFHERLQAQVDRPDVMADIRSQVEEIIDSRLSELTPHAVKVMVKLLIEEHLGWLVIWGAVFGAFFGLLSALLIGG</sequence>
<protein>
    <submittedName>
        <fullName evidence="2">DUF445 domain-containing protein</fullName>
    </submittedName>
</protein>
<dbReference type="PANTHER" id="PTHR38568:SF1">
    <property type="entry name" value="DUF445 DOMAIN-CONTAINING PROTEIN"/>
    <property type="match status" value="1"/>
</dbReference>
<keyword evidence="3" id="KW-1185">Reference proteome</keyword>
<dbReference type="EMBL" id="JACBGI020000008">
    <property type="protein sequence ID" value="MBF6057926.1"/>
    <property type="molecule type" value="Genomic_DNA"/>
</dbReference>
<dbReference type="RefSeq" id="WP_185978068.1">
    <property type="nucleotide sequence ID" value="NZ_JACBGI020000008.1"/>
</dbReference>